<protein>
    <submittedName>
        <fullName evidence="2">Uncharacterized protein</fullName>
    </submittedName>
</protein>
<gene>
    <name evidence="2" type="ORF">A7J50_0979</name>
</gene>
<reference evidence="2 3" key="1">
    <citation type="submission" date="2016-05" db="EMBL/GenBank/DDBJ databases">
        <title>Complete genome sequence of Pseudomonas antarctica PAMC 27494.</title>
        <authorList>
            <person name="Lee J."/>
        </authorList>
    </citation>
    <scope>NUCLEOTIDE SEQUENCE [LARGE SCALE GENOMIC DNA]</scope>
    <source>
        <strain evidence="2 3">PAMC 27494</strain>
    </source>
</reference>
<feature type="region of interest" description="Disordered" evidence="1">
    <location>
        <begin position="33"/>
        <end position="69"/>
    </location>
</feature>
<dbReference type="EMBL" id="CP015600">
    <property type="protein sequence ID" value="ANF84420.1"/>
    <property type="molecule type" value="Genomic_DNA"/>
</dbReference>
<dbReference type="AlphaFoldDB" id="A0A172YW92"/>
<feature type="compositionally biased region" description="Polar residues" evidence="1">
    <location>
        <begin position="35"/>
        <end position="47"/>
    </location>
</feature>
<organism evidence="2 3">
    <name type="scientific">Pseudomonas antarctica</name>
    <dbReference type="NCBI Taxonomy" id="219572"/>
    <lineage>
        <taxon>Bacteria</taxon>
        <taxon>Pseudomonadati</taxon>
        <taxon>Pseudomonadota</taxon>
        <taxon>Gammaproteobacteria</taxon>
        <taxon>Pseudomonadales</taxon>
        <taxon>Pseudomonadaceae</taxon>
        <taxon>Pseudomonas</taxon>
    </lineage>
</organism>
<name>A0A172YW92_9PSED</name>
<dbReference type="PATRIC" id="fig|219572.3.peg.996"/>
<proteinExistence type="predicted"/>
<feature type="compositionally biased region" description="Low complexity" evidence="1">
    <location>
        <begin position="1002"/>
        <end position="1019"/>
    </location>
</feature>
<accession>A0A172YW92</accession>
<dbReference type="KEGG" id="panr:A7J50_0979"/>
<dbReference type="RefSeq" id="WP_237140887.1">
    <property type="nucleotide sequence ID" value="NZ_CP015600.1"/>
</dbReference>
<evidence type="ECO:0000313" key="3">
    <source>
        <dbReference type="Proteomes" id="UP000077829"/>
    </source>
</evidence>
<evidence type="ECO:0000256" key="1">
    <source>
        <dbReference type="SAM" id="MobiDB-lite"/>
    </source>
</evidence>
<evidence type="ECO:0000313" key="2">
    <source>
        <dbReference type="EMBL" id="ANF84420.1"/>
    </source>
</evidence>
<dbReference type="Proteomes" id="UP000077829">
    <property type="component" value="Chromosome"/>
</dbReference>
<dbReference type="STRING" id="219572.A7J50_0979"/>
<sequence>MINLPLSPGNLQPLLAITPPSSLPVEPPAAAVGYETSQAPSAPQTPTLPRLRRAPLENPPARDTSKPSALTLSQRQELAGNIHNNYCLTVALEEIQAAIAEDPSLDVAALLEAKTFSAHYVSTFGRAYKIAPGEDVPLAWFLRENQLLVPKDLGQLANLIAVCKEPLPEPVEHGNYWGLLSQPATLDSGQRTRLSEMAAAEMAKLSPGKGIFAAFYETHGASLQGMSAAQMLESMLGSAQIRHLGQALETAFNSDASLTSRDANWALAAMVLALDPQAGSKRGVVAGYDLYQPANRDVHPSVVVSRLEKHLVDQGKVPAELASAAARLLLAGADPAFIAEDMPSNLVVKSAAFAKLSAVVQAQEFWAPGIATYTDFQTFMGLANHSPVSEAEVVVEAKAQSNALIQWGVAQDKIAGKDDEAYTSEDVAGLRDAFNEELSSLKKAQEQISAAMPVRKNIALENLKAAYGADHPFDVRNISIANIDASESQHHSLLDIYMSGKMDRIPRGERYDFQLGNRFPRVKPLPDVNQTFDSQFDSYFNNLKEGVTTTSRHQLLQLSAQDKHTIASGKVEFFSLRKAGVAQAEGAQTPEQAQAAKARYGLLMRVLTKIDKNGSDRDDKNLRHVYYEVFPLQGVIRRRDDLPRYLPNPPPRVANAQTYATTQAKGVSVPVDYEAYENGTPSQAGKVSTGLLTQQLNAPYLPEPRQGQDASSTVSVNARFNTIAKVIADHLLHDRDAIKAGAKDVTEVEKEEAGIQAGHDFVTGLIPFKNAIENAVKGNTGAAIKDFALDIFGFILPFGKGLGQASKALGKLGEKLGTRAFKVSDGVLRSVASGLNPTDGLGDLAVGLARGGKTVLKSSYRELKQLLQEQSVSVGVSGKVSNAVSDIAGTGRQLPDYSAHSLPDSLLEGRNIKGDGTYQVGDQHYVRFTDGTATSRVFEISRNYKVAGGQVRVIDPVTQKTVMFLQPTGTGEWRLNSMLGGVKPETLQRMSGIRPQPQKRPAGQGSSGSSAGVGVSGSQPAFKRPKVPEAFPGEKALMDPPVTGENRFYHYTGAKSHAAINSDWHLQSSVLNVDGKPLPGGRARHYFTDLAPDDAATKEISTTIFGRRRHGNQLDKMTHYYEVNTSGLTVMKTDNPHIFYVETKFALPLKYRVEGEQVSRIITHGQTPFTA</sequence>
<feature type="region of interest" description="Disordered" evidence="1">
    <location>
        <begin position="993"/>
        <end position="1039"/>
    </location>
</feature>